<reference evidence="4" key="1">
    <citation type="submission" date="2021-02" db="EMBL/GenBank/DDBJ databases">
        <authorList>
            <person name="Dougan E. K."/>
            <person name="Rhodes N."/>
            <person name="Thang M."/>
            <person name="Chan C."/>
        </authorList>
    </citation>
    <scope>NUCLEOTIDE SEQUENCE</scope>
</reference>
<evidence type="ECO:0000313" key="5">
    <source>
        <dbReference type="Proteomes" id="UP000649617"/>
    </source>
</evidence>
<dbReference type="InterPro" id="IPR011992">
    <property type="entry name" value="EF-hand-dom_pair"/>
</dbReference>
<evidence type="ECO:0000259" key="3">
    <source>
        <dbReference type="PROSITE" id="PS50222"/>
    </source>
</evidence>
<dbReference type="OrthoDB" id="409725at2759"/>
<evidence type="ECO:0000256" key="2">
    <source>
        <dbReference type="SAM" id="MobiDB-lite"/>
    </source>
</evidence>
<dbReference type="InterPro" id="IPR018247">
    <property type="entry name" value="EF_Hand_1_Ca_BS"/>
</dbReference>
<dbReference type="InterPro" id="IPR002048">
    <property type="entry name" value="EF_hand_dom"/>
</dbReference>
<organism evidence="4 5">
    <name type="scientific">Symbiodinium pilosum</name>
    <name type="common">Dinoflagellate</name>
    <dbReference type="NCBI Taxonomy" id="2952"/>
    <lineage>
        <taxon>Eukaryota</taxon>
        <taxon>Sar</taxon>
        <taxon>Alveolata</taxon>
        <taxon>Dinophyceae</taxon>
        <taxon>Suessiales</taxon>
        <taxon>Symbiodiniaceae</taxon>
        <taxon>Symbiodinium</taxon>
    </lineage>
</organism>
<dbReference type="Proteomes" id="UP000649617">
    <property type="component" value="Unassembled WGS sequence"/>
</dbReference>
<proteinExistence type="predicted"/>
<accession>A0A812RFH3</accession>
<dbReference type="AlphaFoldDB" id="A0A812RFH3"/>
<sequence>MASKILEAAMSQRQNESGSAENEKLSESISGDVSGQVYGLLAAQALSELGFFEPLPPGTPSSLPLLPERLKQDCTAAFRTYRRFTDDGKEVIDPYDIKNALMYAGIFGTQLNQERLFPLTEAQFVHVANEAYMTRFSPRQVALAEDLFGKFDADGSGALELDELHMVIQEMTGVDEAGLEEKRFGSGFAAWILMKSVS</sequence>
<dbReference type="EMBL" id="CAJNIZ010020001">
    <property type="protein sequence ID" value="CAE7434623.1"/>
    <property type="molecule type" value="Genomic_DNA"/>
</dbReference>
<name>A0A812RFH3_SYMPI</name>
<dbReference type="PROSITE" id="PS00018">
    <property type="entry name" value="EF_HAND_1"/>
    <property type="match status" value="1"/>
</dbReference>
<evidence type="ECO:0000313" key="4">
    <source>
        <dbReference type="EMBL" id="CAE7434623.1"/>
    </source>
</evidence>
<evidence type="ECO:0000256" key="1">
    <source>
        <dbReference type="ARBA" id="ARBA00022837"/>
    </source>
</evidence>
<dbReference type="GO" id="GO:0005509">
    <property type="term" value="F:calcium ion binding"/>
    <property type="evidence" value="ECO:0007669"/>
    <property type="project" value="InterPro"/>
</dbReference>
<dbReference type="PROSITE" id="PS50222">
    <property type="entry name" value="EF_HAND_2"/>
    <property type="match status" value="1"/>
</dbReference>
<keyword evidence="1" id="KW-0106">Calcium</keyword>
<feature type="region of interest" description="Disordered" evidence="2">
    <location>
        <begin position="1"/>
        <end position="27"/>
    </location>
</feature>
<dbReference type="SUPFAM" id="SSF47473">
    <property type="entry name" value="EF-hand"/>
    <property type="match status" value="1"/>
</dbReference>
<keyword evidence="5" id="KW-1185">Reference proteome</keyword>
<comment type="caution">
    <text evidence="4">The sequence shown here is derived from an EMBL/GenBank/DDBJ whole genome shotgun (WGS) entry which is preliminary data.</text>
</comment>
<dbReference type="Gene3D" id="1.10.238.10">
    <property type="entry name" value="EF-hand"/>
    <property type="match status" value="1"/>
</dbReference>
<gene>
    <name evidence="4" type="ORF">SPIL2461_LOCUS10615</name>
</gene>
<feature type="domain" description="EF-hand" evidence="3">
    <location>
        <begin position="139"/>
        <end position="174"/>
    </location>
</feature>
<protein>
    <recommendedName>
        <fullName evidence="3">EF-hand domain-containing protein</fullName>
    </recommendedName>
</protein>
<feature type="compositionally biased region" description="Polar residues" evidence="2">
    <location>
        <begin position="11"/>
        <end position="20"/>
    </location>
</feature>